<name>A0A2A9NFL3_9AGAR</name>
<gene>
    <name evidence="1" type="ORF">AMATHDRAFT_69849</name>
</gene>
<dbReference type="AlphaFoldDB" id="A0A2A9NFL3"/>
<dbReference type="Proteomes" id="UP000242287">
    <property type="component" value="Unassembled WGS sequence"/>
</dbReference>
<accession>A0A2A9NFL3</accession>
<sequence length="83" mass="8788">MPRLYILPRTQRRLNTLHHHLAVAAAGHTPSEAAVQEAVIGSIGGVGLDGKQENSRSTGSGTYSVAFEVVPHEEDHSTSADCP</sequence>
<dbReference type="EMBL" id="KZ302193">
    <property type="protein sequence ID" value="PFH46433.1"/>
    <property type="molecule type" value="Genomic_DNA"/>
</dbReference>
<keyword evidence="2" id="KW-1185">Reference proteome</keyword>
<proteinExistence type="predicted"/>
<reference evidence="1 2" key="1">
    <citation type="submission" date="2014-02" db="EMBL/GenBank/DDBJ databases">
        <title>Transposable element dynamics among asymbiotic and ectomycorrhizal Amanita fungi.</title>
        <authorList>
            <consortium name="DOE Joint Genome Institute"/>
            <person name="Hess J."/>
            <person name="Skrede I."/>
            <person name="Wolfe B."/>
            <person name="LaButti K."/>
            <person name="Ohm R.A."/>
            <person name="Grigoriev I.V."/>
            <person name="Pringle A."/>
        </authorList>
    </citation>
    <scope>NUCLEOTIDE SEQUENCE [LARGE SCALE GENOMIC DNA]</scope>
    <source>
        <strain evidence="1 2">SKay4041</strain>
    </source>
</reference>
<evidence type="ECO:0000313" key="2">
    <source>
        <dbReference type="Proteomes" id="UP000242287"/>
    </source>
</evidence>
<organism evidence="1 2">
    <name type="scientific">Amanita thiersii Skay4041</name>
    <dbReference type="NCBI Taxonomy" id="703135"/>
    <lineage>
        <taxon>Eukaryota</taxon>
        <taxon>Fungi</taxon>
        <taxon>Dikarya</taxon>
        <taxon>Basidiomycota</taxon>
        <taxon>Agaricomycotina</taxon>
        <taxon>Agaricomycetes</taxon>
        <taxon>Agaricomycetidae</taxon>
        <taxon>Agaricales</taxon>
        <taxon>Pluteineae</taxon>
        <taxon>Amanitaceae</taxon>
        <taxon>Amanita</taxon>
    </lineage>
</organism>
<evidence type="ECO:0000313" key="1">
    <source>
        <dbReference type="EMBL" id="PFH46433.1"/>
    </source>
</evidence>
<protein>
    <submittedName>
        <fullName evidence="1">Uncharacterized protein</fullName>
    </submittedName>
</protein>